<comment type="caution">
    <text evidence="1">The sequence shown here is derived from an EMBL/GenBank/DDBJ whole genome shotgun (WGS) entry which is preliminary data.</text>
</comment>
<dbReference type="SUPFAM" id="SSF49265">
    <property type="entry name" value="Fibronectin type III"/>
    <property type="match status" value="1"/>
</dbReference>
<reference evidence="1" key="1">
    <citation type="journal article" date="2014" name="Front. Microbiol.">
        <title>High frequency of phylogenetically diverse reductive dehalogenase-homologous genes in deep subseafloor sedimentary metagenomes.</title>
        <authorList>
            <person name="Kawai M."/>
            <person name="Futagami T."/>
            <person name="Toyoda A."/>
            <person name="Takaki Y."/>
            <person name="Nishi S."/>
            <person name="Hori S."/>
            <person name="Arai W."/>
            <person name="Tsubouchi T."/>
            <person name="Morono Y."/>
            <person name="Uchiyama I."/>
            <person name="Ito T."/>
            <person name="Fujiyama A."/>
            <person name="Inagaki F."/>
            <person name="Takami H."/>
        </authorList>
    </citation>
    <scope>NUCLEOTIDE SEQUENCE</scope>
    <source>
        <strain evidence="1">Expedition CK06-06</strain>
    </source>
</reference>
<dbReference type="AlphaFoldDB" id="X1GVX8"/>
<dbReference type="InterPro" id="IPR013783">
    <property type="entry name" value="Ig-like_fold"/>
</dbReference>
<evidence type="ECO:0008006" key="2">
    <source>
        <dbReference type="Google" id="ProtNLM"/>
    </source>
</evidence>
<evidence type="ECO:0000313" key="1">
    <source>
        <dbReference type="EMBL" id="GAH45784.1"/>
    </source>
</evidence>
<dbReference type="InterPro" id="IPR036116">
    <property type="entry name" value="FN3_sf"/>
</dbReference>
<accession>X1GVX8</accession>
<dbReference type="EMBL" id="BARU01010192">
    <property type="protein sequence ID" value="GAH45784.1"/>
    <property type="molecule type" value="Genomic_DNA"/>
</dbReference>
<proteinExistence type="predicted"/>
<protein>
    <recommendedName>
        <fullName evidence="2">Fibronectin type-III domain-containing protein</fullName>
    </recommendedName>
</protein>
<name>X1GVX8_9ZZZZ</name>
<dbReference type="Gene3D" id="2.60.40.10">
    <property type="entry name" value="Immunoglobulins"/>
    <property type="match status" value="1"/>
</dbReference>
<gene>
    <name evidence="1" type="ORF">S03H2_19509</name>
</gene>
<feature type="non-terminal residue" evidence="1">
    <location>
        <position position="1"/>
    </location>
</feature>
<sequence>NFKILFYLLISASILMFVTCCYEGFDNEPPAVPRGVHSITGDEEVMLIWYANTEPDLAGYRIYRSLTPSGYYYGIGETNLDHFLDFGLMNGETYYYAITAFDYDGNESDLSYEFAYDTPRPEGYNEQIFDYTEYPDYAGWDFSTYSVVAYDNPVCDFYYGYDDFNEAFYFYIGHTGGLIQDFGYTESLDEITYAPEYGWSSTGIVEAILGHTYIIWTWDNHFAKFRVSSIGSNYVVFDWAYQVDPGNPELVIGQ</sequence>
<organism evidence="1">
    <name type="scientific">marine sediment metagenome</name>
    <dbReference type="NCBI Taxonomy" id="412755"/>
    <lineage>
        <taxon>unclassified sequences</taxon>
        <taxon>metagenomes</taxon>
        <taxon>ecological metagenomes</taxon>
    </lineage>
</organism>